<name>A0A067QDV9_9AGAM</name>
<dbReference type="GO" id="GO:0005739">
    <property type="term" value="C:mitochondrion"/>
    <property type="evidence" value="ECO:0007669"/>
    <property type="project" value="TreeGrafter"/>
</dbReference>
<dbReference type="PANTHER" id="PTHR28152:SF1">
    <property type="entry name" value="HYDROXYACYL-THIOESTER DEHYDRATASE TYPE 2, MITOCHONDRIAL"/>
    <property type="match status" value="1"/>
</dbReference>
<dbReference type="GO" id="GO:0019171">
    <property type="term" value="F:(3R)-hydroxyacyl-[acyl-carrier-protein] dehydratase activity"/>
    <property type="evidence" value="ECO:0007669"/>
    <property type="project" value="TreeGrafter"/>
</dbReference>
<gene>
    <name evidence="1" type="ORF">JAAARDRAFT_124307</name>
</gene>
<dbReference type="STRING" id="933084.A0A067QDV9"/>
<protein>
    <submittedName>
        <fullName evidence="1">Uncharacterized protein</fullName>
    </submittedName>
</protein>
<dbReference type="OrthoDB" id="3257538at2759"/>
<dbReference type="InterPro" id="IPR052741">
    <property type="entry name" value="Mitochondrial_HTD2"/>
</dbReference>
<dbReference type="EMBL" id="KL197713">
    <property type="protein sequence ID" value="KDQ60781.1"/>
    <property type="molecule type" value="Genomic_DNA"/>
</dbReference>
<dbReference type="InterPro" id="IPR029069">
    <property type="entry name" value="HotDog_dom_sf"/>
</dbReference>
<proteinExistence type="predicted"/>
<evidence type="ECO:0000313" key="1">
    <source>
        <dbReference type="EMBL" id="KDQ60781.1"/>
    </source>
</evidence>
<dbReference type="AlphaFoldDB" id="A0A067QDV9"/>
<dbReference type="InParanoid" id="A0A067QDV9"/>
<accession>A0A067QDV9</accession>
<organism evidence="1 2">
    <name type="scientific">Jaapia argillacea MUCL 33604</name>
    <dbReference type="NCBI Taxonomy" id="933084"/>
    <lineage>
        <taxon>Eukaryota</taxon>
        <taxon>Fungi</taxon>
        <taxon>Dikarya</taxon>
        <taxon>Basidiomycota</taxon>
        <taxon>Agaricomycotina</taxon>
        <taxon>Agaricomycetes</taxon>
        <taxon>Agaricomycetidae</taxon>
        <taxon>Jaapiales</taxon>
        <taxon>Jaapiaceae</taxon>
        <taxon>Jaapia</taxon>
    </lineage>
</organism>
<dbReference type="Gene3D" id="3.10.129.10">
    <property type="entry name" value="Hotdog Thioesterase"/>
    <property type="match status" value="2"/>
</dbReference>
<dbReference type="PANTHER" id="PTHR28152">
    <property type="entry name" value="HYDROXYACYL-THIOESTER DEHYDRATASE TYPE 2, MITOCHONDRIAL"/>
    <property type="match status" value="1"/>
</dbReference>
<evidence type="ECO:0000313" key="2">
    <source>
        <dbReference type="Proteomes" id="UP000027265"/>
    </source>
</evidence>
<dbReference type="FunCoup" id="A0A067QDV9">
    <property type="interactions" value="163"/>
</dbReference>
<dbReference type="SUPFAM" id="SSF54637">
    <property type="entry name" value="Thioesterase/thiol ester dehydrase-isomerase"/>
    <property type="match status" value="1"/>
</dbReference>
<dbReference type="HOGENOM" id="CLU_028690_0_0_1"/>
<keyword evidence="2" id="KW-1185">Reference proteome</keyword>
<reference evidence="2" key="1">
    <citation type="journal article" date="2014" name="Proc. Natl. Acad. Sci. U.S.A.">
        <title>Extensive sampling of basidiomycete genomes demonstrates inadequacy of the white-rot/brown-rot paradigm for wood decay fungi.</title>
        <authorList>
            <person name="Riley R."/>
            <person name="Salamov A.A."/>
            <person name="Brown D.W."/>
            <person name="Nagy L.G."/>
            <person name="Floudas D."/>
            <person name="Held B.W."/>
            <person name="Levasseur A."/>
            <person name="Lombard V."/>
            <person name="Morin E."/>
            <person name="Otillar R."/>
            <person name="Lindquist E.A."/>
            <person name="Sun H."/>
            <person name="LaButti K.M."/>
            <person name="Schmutz J."/>
            <person name="Jabbour D."/>
            <person name="Luo H."/>
            <person name="Baker S.E."/>
            <person name="Pisabarro A.G."/>
            <person name="Walton J.D."/>
            <person name="Blanchette R.A."/>
            <person name="Henrissat B."/>
            <person name="Martin F."/>
            <person name="Cullen D."/>
            <person name="Hibbett D.S."/>
            <person name="Grigoriev I.V."/>
        </authorList>
    </citation>
    <scope>NUCLEOTIDE SEQUENCE [LARGE SCALE GENOMIC DNA]</scope>
    <source>
        <strain evidence="2">MUCL 33604</strain>
    </source>
</reference>
<sequence length="331" mass="37336">MTVARLQQAARHWSRRLYSTETSVEALDKWIASKKELVLSDTLSWEHLSDLYITLPTRDGTRTPYEPPKLGQPLSWGHHLAFFHPRNPENRLRPDGTDSDFCPPEPFTRRMWAGGKMVWKSPLLIGEKAYATSKMGPVDKKGFEKGTPMVFVKQKIEYTMAGQKEVAVEEERSHVYLPSLAGVSKRPSREGAPDYILLIPAQMKRLATSSERTATPDFALSYTPSLTTLFRFSALTFNGHYIHLDKDYAQKVEGYPERLVHGPLTALMLLETVVFHKPNVQFQSFEYRAVNPVIVGRPVVISGSWHDEKGALVWATDEEGTVGMTGIVTFG</sequence>
<dbReference type="Proteomes" id="UP000027265">
    <property type="component" value="Unassembled WGS sequence"/>
</dbReference>